<gene>
    <name evidence="5" type="ORF">BOX15_Mlig010981g1</name>
</gene>
<feature type="compositionally biased region" description="Polar residues" evidence="4">
    <location>
        <begin position="404"/>
        <end position="447"/>
    </location>
</feature>
<evidence type="ECO:0000256" key="3">
    <source>
        <dbReference type="PROSITE-ProRule" id="PRU00023"/>
    </source>
</evidence>
<feature type="repeat" description="ANK" evidence="3">
    <location>
        <begin position="725"/>
        <end position="751"/>
    </location>
</feature>
<feature type="region of interest" description="Disordered" evidence="4">
    <location>
        <begin position="388"/>
        <end position="447"/>
    </location>
</feature>
<feature type="compositionally biased region" description="Basic and acidic residues" evidence="4">
    <location>
        <begin position="959"/>
        <end position="972"/>
    </location>
</feature>
<feature type="compositionally biased region" description="Basic and acidic residues" evidence="4">
    <location>
        <begin position="1014"/>
        <end position="1027"/>
    </location>
</feature>
<dbReference type="OrthoDB" id="5806726at2759"/>
<dbReference type="EMBL" id="NIVC01002319">
    <property type="protein sequence ID" value="PAA58918.1"/>
    <property type="molecule type" value="Genomic_DNA"/>
</dbReference>
<feature type="compositionally biased region" description="Low complexity" evidence="4">
    <location>
        <begin position="938"/>
        <end position="952"/>
    </location>
</feature>
<feature type="compositionally biased region" description="Basic and acidic residues" evidence="4">
    <location>
        <begin position="89"/>
        <end position="113"/>
    </location>
</feature>
<sequence>MSNLFESISTRSELEIAPTDLYHDQRASSSKASAPDVTSRNEDSRVSINDKRPVKRDLLSFMSQKVMGTSSVERKVSDVHNSAVQRKLSGAEELDRTDHTSPADTQCEKPDNDHNVCNADSHPSRDVFGQDVIHFLSEEYGSTYQSQLDMSAIMNTTLAQQKECFESRTVSGSSDLAAVQTSLPVAPISQTESTTVLRNCAGASASDSHVETDEFCADDSESSLDALNIISAVESFSSAIDQETEDGVSFMNKPKTTLKPSKIEFSVSQSTSTYHKWKSSVSVPEELVRKLPKPAVQPRLPPELAQSHSGPHVLKSSLNIDFKKQATTKAELRFNSLTVEKQDCPSIRENPPDESKREKPPVKLVIKTLSRESKPQRVVIVSCSSSVRRETTNHSNDDSDSDSCGRNSTGYGATQANQGVSAPVSQSQASTEKNSGSSTTNQGGTEQSRSLCFCSMQPVVKISAIDSMAPPLSDKVLSFRSSAPSTWGSLQDLFHRACIAQQPSGKSQTSVALKAQTATDKKTKSMQSTPAELKRLSDSTGFCAFANIPDKRESTKIAALYQHTLLAQSQIRQKDCLRPDSLLADNLTEVQKSMPPKSKSAVRKGTSRMLISNEIFSSKKHSNRIRRQIRVKRRSKFRHLRAVQGFQVQPPKFVNKEPRAHKHIKPKQLDPLVAASFRRGTQEPTVDHFGRSSLHIAMDTTDEATLNFVVNVYKENDDLDCKDNEGLTPLMLACRNGNSKAASLLLSAGASSSETFPVSGNTLLHEAVLQSNLPLVKSLVDFGADLMTKNAKGFCAMDLSTSTEISEFLRPISDYCLRYESSKIRIIHSERKLPTIYLLSLLDDHGSKGAPCVIKSELCNSLGVSPEYFDVHYSGKMTSHVMDNSVILGRIINPHLKESFELSTRTSSSTTLIEVNEFFFRMFHEYTFSEKRSRTHTEQQQPNQQIEQNSSSDTDEMTDDHLSEQDECEIRKDDVQEIHRSLKKFTFLERKQRAKQNQRLVKSSSFSSNGIADSTEKPGLNRRDTKPADQTSEACPVVETGMIKISAPTSTSTVSESSAIASFSLESSNISVKSEPIEIPASEEEQQFVSGPEQLQRKKCASRVRFVTPRAGYRLQSSATKVPEVSRVETISKASECFSDTSEEADLSFYDANLDFNDSASITVPAIRTSRRKANPLTSLHAEKSPRYLVGESKSVSISIDQTQSASQLFKQTSSVVTPVSETKASPLNASVSKSAPETQTQFVERDAPTSVFRVNVLPRVGSLTKQFHRTSESVFPCPRFHKSKILGPSAMVRILKPTIEVSHETKDPAQGLRASLSTVASIPSTSKSHVTVLQGSDQLPSKGNLQDQGSRLFVKGQFRPVRVVVSPASKAASRSDAPI</sequence>
<dbReference type="SMART" id="SM00248">
    <property type="entry name" value="ANK"/>
    <property type="match status" value="3"/>
</dbReference>
<comment type="caution">
    <text evidence="5">The sequence shown here is derived from an EMBL/GenBank/DDBJ whole genome shotgun (WGS) entry which is preliminary data.</text>
</comment>
<feature type="region of interest" description="Disordered" evidence="4">
    <location>
        <begin position="996"/>
        <end position="1032"/>
    </location>
</feature>
<dbReference type="Gene3D" id="1.25.40.20">
    <property type="entry name" value="Ankyrin repeat-containing domain"/>
    <property type="match status" value="1"/>
</dbReference>
<feature type="region of interest" description="Disordered" evidence="4">
    <location>
        <begin position="70"/>
        <end position="113"/>
    </location>
</feature>
<dbReference type="PROSITE" id="PS50297">
    <property type="entry name" value="ANK_REP_REGION"/>
    <property type="match status" value="2"/>
</dbReference>
<keyword evidence="1" id="KW-0677">Repeat</keyword>
<protein>
    <submittedName>
        <fullName evidence="5">Uncharacterized protein</fullName>
    </submittedName>
</protein>
<keyword evidence="2 3" id="KW-0040">ANK repeat</keyword>
<feature type="compositionally biased region" description="Polar residues" evidence="4">
    <location>
        <begin position="996"/>
        <end position="1012"/>
    </location>
</feature>
<organism evidence="5 6">
    <name type="scientific">Macrostomum lignano</name>
    <dbReference type="NCBI Taxonomy" id="282301"/>
    <lineage>
        <taxon>Eukaryota</taxon>
        <taxon>Metazoa</taxon>
        <taxon>Spiralia</taxon>
        <taxon>Lophotrochozoa</taxon>
        <taxon>Platyhelminthes</taxon>
        <taxon>Rhabditophora</taxon>
        <taxon>Macrostomorpha</taxon>
        <taxon>Macrostomida</taxon>
        <taxon>Macrostomidae</taxon>
        <taxon>Macrostomum</taxon>
    </lineage>
</organism>
<feature type="compositionally biased region" description="Basic and acidic residues" evidence="4">
    <location>
        <begin position="388"/>
        <end position="397"/>
    </location>
</feature>
<keyword evidence="6" id="KW-1185">Reference proteome</keyword>
<dbReference type="PANTHER" id="PTHR24161">
    <property type="entry name" value="ANK_REP_REGION DOMAIN-CONTAINING PROTEIN-RELATED"/>
    <property type="match status" value="1"/>
</dbReference>
<dbReference type="PROSITE" id="PS50088">
    <property type="entry name" value="ANK_REPEAT"/>
    <property type="match status" value="2"/>
</dbReference>
<name>A0A267EBM9_9PLAT</name>
<dbReference type="InterPro" id="IPR036770">
    <property type="entry name" value="Ankyrin_rpt-contain_sf"/>
</dbReference>
<dbReference type="PANTHER" id="PTHR24161:SF124">
    <property type="entry name" value="TRANSIENT RECEPTOR POTENTIAL CHANNEL PYREXIA"/>
    <property type="match status" value="1"/>
</dbReference>
<evidence type="ECO:0000313" key="6">
    <source>
        <dbReference type="Proteomes" id="UP000215902"/>
    </source>
</evidence>
<feature type="repeat" description="ANK" evidence="3">
    <location>
        <begin position="759"/>
        <end position="791"/>
    </location>
</feature>
<evidence type="ECO:0000256" key="1">
    <source>
        <dbReference type="ARBA" id="ARBA00022737"/>
    </source>
</evidence>
<dbReference type="InterPro" id="IPR002110">
    <property type="entry name" value="Ankyrin_rpt"/>
</dbReference>
<proteinExistence type="predicted"/>
<accession>A0A267EBM9</accession>
<dbReference type="Proteomes" id="UP000215902">
    <property type="component" value="Unassembled WGS sequence"/>
</dbReference>
<evidence type="ECO:0000313" key="5">
    <source>
        <dbReference type="EMBL" id="PAA58918.1"/>
    </source>
</evidence>
<dbReference type="Pfam" id="PF12796">
    <property type="entry name" value="Ank_2"/>
    <property type="match status" value="1"/>
</dbReference>
<dbReference type="SUPFAM" id="SSF48403">
    <property type="entry name" value="Ankyrin repeat"/>
    <property type="match status" value="1"/>
</dbReference>
<dbReference type="STRING" id="282301.A0A267EBM9"/>
<feature type="region of interest" description="Disordered" evidence="4">
    <location>
        <begin position="15"/>
        <end position="51"/>
    </location>
</feature>
<evidence type="ECO:0000256" key="2">
    <source>
        <dbReference type="ARBA" id="ARBA00023043"/>
    </source>
</evidence>
<evidence type="ECO:0000256" key="4">
    <source>
        <dbReference type="SAM" id="MobiDB-lite"/>
    </source>
</evidence>
<feature type="compositionally biased region" description="Polar residues" evidence="4">
    <location>
        <begin position="27"/>
        <end position="38"/>
    </location>
</feature>
<feature type="compositionally biased region" description="Basic and acidic residues" evidence="4">
    <location>
        <begin position="39"/>
        <end position="51"/>
    </location>
</feature>
<reference evidence="5 6" key="1">
    <citation type="submission" date="2017-06" db="EMBL/GenBank/DDBJ databases">
        <title>A platform for efficient transgenesis in Macrostomum lignano, a flatworm model organism for stem cell research.</title>
        <authorList>
            <person name="Berezikov E."/>
        </authorList>
    </citation>
    <scope>NUCLEOTIDE SEQUENCE [LARGE SCALE GENOMIC DNA]</scope>
    <source>
        <strain evidence="5">DV1</strain>
        <tissue evidence="5">Whole organism</tissue>
    </source>
</reference>
<feature type="region of interest" description="Disordered" evidence="4">
    <location>
        <begin position="931"/>
        <end position="972"/>
    </location>
</feature>